<dbReference type="Gene3D" id="3.40.50.300">
    <property type="entry name" value="P-loop containing nucleotide triphosphate hydrolases"/>
    <property type="match status" value="1"/>
</dbReference>
<dbReference type="InterPro" id="IPR001867">
    <property type="entry name" value="OmpR/PhoB-type_DNA-bd"/>
</dbReference>
<evidence type="ECO:0000256" key="1">
    <source>
        <dbReference type="ARBA" id="ARBA00023125"/>
    </source>
</evidence>
<dbReference type="SUPFAM" id="SSF46894">
    <property type="entry name" value="C-terminal effector domain of the bipartite response regulators"/>
    <property type="match status" value="1"/>
</dbReference>
<dbReference type="InterPro" id="IPR011990">
    <property type="entry name" value="TPR-like_helical_dom_sf"/>
</dbReference>
<dbReference type="Pfam" id="PF13401">
    <property type="entry name" value="AAA_22"/>
    <property type="match status" value="1"/>
</dbReference>
<dbReference type="InterPro" id="IPR049945">
    <property type="entry name" value="AAA_22"/>
</dbReference>
<dbReference type="RefSeq" id="WP_266151077.1">
    <property type="nucleotide sequence ID" value="NZ_CP064028.1"/>
</dbReference>
<feature type="DNA-binding region" description="OmpR/PhoB-type" evidence="2">
    <location>
        <begin position="13"/>
        <end position="111"/>
    </location>
</feature>
<keyword evidence="4" id="KW-0067">ATP-binding</keyword>
<keyword evidence="4" id="KW-0547">Nucleotide-binding</keyword>
<dbReference type="Pfam" id="PF25872">
    <property type="entry name" value="HTH_77"/>
    <property type="match status" value="1"/>
</dbReference>
<dbReference type="SUPFAM" id="SSF48452">
    <property type="entry name" value="TPR-like"/>
    <property type="match status" value="1"/>
</dbReference>
<dbReference type="PANTHER" id="PTHR47691:SF3">
    <property type="entry name" value="HTH-TYPE TRANSCRIPTIONAL REGULATOR RV0890C-RELATED"/>
    <property type="match status" value="1"/>
</dbReference>
<dbReference type="InterPro" id="IPR036388">
    <property type="entry name" value="WH-like_DNA-bd_sf"/>
</dbReference>
<dbReference type="Proteomes" id="UP001595961">
    <property type="component" value="Unassembled WGS sequence"/>
</dbReference>
<evidence type="ECO:0000313" key="5">
    <source>
        <dbReference type="Proteomes" id="UP001595961"/>
    </source>
</evidence>
<dbReference type="PRINTS" id="PR00364">
    <property type="entry name" value="DISEASERSIST"/>
</dbReference>
<organism evidence="4 5">
    <name type="scientific">Dyella halodurans</name>
    <dbReference type="NCBI Taxonomy" id="1920171"/>
    <lineage>
        <taxon>Bacteria</taxon>
        <taxon>Pseudomonadati</taxon>
        <taxon>Pseudomonadota</taxon>
        <taxon>Gammaproteobacteria</taxon>
        <taxon>Lysobacterales</taxon>
        <taxon>Rhodanobacteraceae</taxon>
        <taxon>Dyella</taxon>
    </lineage>
</organism>
<keyword evidence="1 2" id="KW-0238">DNA-binding</keyword>
<dbReference type="EMBL" id="JBHSGA010000011">
    <property type="protein sequence ID" value="MFC4526113.1"/>
    <property type="molecule type" value="Genomic_DNA"/>
</dbReference>
<dbReference type="InterPro" id="IPR027417">
    <property type="entry name" value="P-loop_NTPase"/>
</dbReference>
<dbReference type="InterPro" id="IPR016032">
    <property type="entry name" value="Sig_transdc_resp-reg_C-effctor"/>
</dbReference>
<gene>
    <name evidence="4" type="ORF">ACFO5W_05630</name>
</gene>
<dbReference type="SMART" id="SM00862">
    <property type="entry name" value="Trans_reg_C"/>
    <property type="match status" value="1"/>
</dbReference>
<protein>
    <submittedName>
        <fullName evidence="4">ATP-binding protein</fullName>
    </submittedName>
</protein>
<comment type="caution">
    <text evidence="4">The sequence shown here is derived from an EMBL/GenBank/DDBJ whole genome shotgun (WGS) entry which is preliminary data.</text>
</comment>
<accession>A0ABV9BZG5</accession>
<sequence length="844" mass="91995">MANEKHPEEQEKPPAFAFANVVVDAWAHRVTRDGREITVEPKAFAVLLELLAHPGQLISRDDLLDAVWGHNFVTPSTLSRVIAHLRRAMADDSEQPRYIQTVHGLGYRFIAPLSEQQAEQEEAPAPALSFVPPARARLPQRADPLIGRDDDITQLGRLLQDVRLVTVAGAGGIGKTQAALEVARSVNRDFLDGVWLFDCTAQTDGEGLARWLAGLFDIRLTAGMDELMTRLGALLRTRHVLLVFDNCERIAGPLGAAIEVLLAASVDPCVLVTSQHRLNCQGETLYWLPPLEVPPVGEWNTDEDVARLSEVASVKLLLTRSRAFASGFALTLANAPTVAEICRRLDGLPLALEIAAARLRLLSPEQLLQRMDVHLLNIAEGCPSWPARHKTLRALIDWSFALLSGRECSLLSGLSVFMGPCTLGGANAVGAVFGLYDEQVVDALGGLVDKSLLVVNAATLPPHYRLLDSVRLYALEKLAENGDVERVRDAHLAHFVRLAERVDAEIRGEHEQWWCDRVRHEWADLHAAFDYAVSRRDRVEMALALSGNLCWYFRMGADYGEATRWLDQALCLGLALTRQRAQALIACGIMQHQLQVHERAQELLRDGIALAEQLGESSLAGAGRAVLAFELATSGDIAGAEACAASAQVIADVQGDAWLRSMALLGRGIAFALGEQHREAEACLGEAFDAVSTPGHGVYQQAYVLINRALQRYYLGQMPGAAGDWLATIEAFVELEDWRGVAGCVEGAAYLLSGHGDATRAARFLAAAAHIRELTAAPLMPQWRKAQAMVETVVRDSLGPSMQQLQKDAVTTRFTEIVAEARTALAEVAANQSARADVGRRSRS</sequence>
<feature type="domain" description="OmpR/PhoB-type" evidence="3">
    <location>
        <begin position="13"/>
        <end position="111"/>
    </location>
</feature>
<dbReference type="Gene3D" id="1.10.10.10">
    <property type="entry name" value="Winged helix-like DNA-binding domain superfamily/Winged helix DNA-binding domain"/>
    <property type="match status" value="1"/>
</dbReference>
<evidence type="ECO:0000259" key="3">
    <source>
        <dbReference type="PROSITE" id="PS51755"/>
    </source>
</evidence>
<dbReference type="GO" id="GO:0005524">
    <property type="term" value="F:ATP binding"/>
    <property type="evidence" value="ECO:0007669"/>
    <property type="project" value="UniProtKB-KW"/>
</dbReference>
<dbReference type="Pfam" id="PF00486">
    <property type="entry name" value="Trans_reg_C"/>
    <property type="match status" value="1"/>
</dbReference>
<dbReference type="CDD" id="cd00383">
    <property type="entry name" value="trans_reg_C"/>
    <property type="match status" value="1"/>
</dbReference>
<dbReference type="SUPFAM" id="SSF52540">
    <property type="entry name" value="P-loop containing nucleoside triphosphate hydrolases"/>
    <property type="match status" value="1"/>
</dbReference>
<evidence type="ECO:0000256" key="2">
    <source>
        <dbReference type="PROSITE-ProRule" id="PRU01091"/>
    </source>
</evidence>
<proteinExistence type="predicted"/>
<reference evidence="5" key="1">
    <citation type="journal article" date="2019" name="Int. J. Syst. Evol. Microbiol.">
        <title>The Global Catalogue of Microorganisms (GCM) 10K type strain sequencing project: providing services to taxonomists for standard genome sequencing and annotation.</title>
        <authorList>
            <consortium name="The Broad Institute Genomics Platform"/>
            <consortium name="The Broad Institute Genome Sequencing Center for Infectious Disease"/>
            <person name="Wu L."/>
            <person name="Ma J."/>
        </authorList>
    </citation>
    <scope>NUCLEOTIDE SEQUENCE [LARGE SCALE GENOMIC DNA]</scope>
    <source>
        <strain evidence="5">CCM 4481</strain>
    </source>
</reference>
<dbReference type="PANTHER" id="PTHR47691">
    <property type="entry name" value="REGULATOR-RELATED"/>
    <property type="match status" value="1"/>
</dbReference>
<name>A0ABV9BZG5_9GAMM</name>
<keyword evidence="5" id="KW-1185">Reference proteome</keyword>
<dbReference type="PROSITE" id="PS51755">
    <property type="entry name" value="OMPR_PHOB"/>
    <property type="match status" value="1"/>
</dbReference>
<evidence type="ECO:0000313" key="4">
    <source>
        <dbReference type="EMBL" id="MFC4526113.1"/>
    </source>
</evidence>
<dbReference type="InterPro" id="IPR058852">
    <property type="entry name" value="HTH_77"/>
</dbReference>